<comment type="catalytic activity">
    <reaction evidence="1">
        <text>ATP + H2O = ADP + phosphate + H(+)</text>
        <dbReference type="Rhea" id="RHEA:13065"/>
        <dbReference type="ChEBI" id="CHEBI:15377"/>
        <dbReference type="ChEBI" id="CHEBI:15378"/>
        <dbReference type="ChEBI" id="CHEBI:30616"/>
        <dbReference type="ChEBI" id="CHEBI:43474"/>
        <dbReference type="ChEBI" id="CHEBI:456216"/>
        <dbReference type="EC" id="5.6.2.3"/>
    </reaction>
</comment>
<comment type="cofactor">
    <cofactor evidence="1">
        <name>Mg(2+)</name>
        <dbReference type="ChEBI" id="CHEBI:18420"/>
    </cofactor>
</comment>
<dbReference type="GO" id="GO:0005524">
    <property type="term" value="F:ATP binding"/>
    <property type="evidence" value="ECO:0007669"/>
    <property type="project" value="UniProtKB-KW"/>
</dbReference>
<dbReference type="Pfam" id="PF05970">
    <property type="entry name" value="PIF1"/>
    <property type="match status" value="1"/>
</dbReference>
<dbReference type="InterPro" id="IPR049163">
    <property type="entry name" value="Pif1-like_2B_dom"/>
</dbReference>
<evidence type="ECO:0000313" key="4">
    <source>
        <dbReference type="EMBL" id="GEX72585.1"/>
    </source>
</evidence>
<keyword evidence="1" id="KW-0227">DNA damage</keyword>
<keyword evidence="1 4" id="KW-0347">Helicase</keyword>
<dbReference type="SUPFAM" id="SSF52540">
    <property type="entry name" value="P-loop containing nucleoside triphosphate hydrolases"/>
    <property type="match status" value="1"/>
</dbReference>
<reference evidence="4" key="1">
    <citation type="journal article" date="2019" name="Sci. Rep.">
        <title>Draft genome of Tanacetum cinerariifolium, the natural source of mosquito coil.</title>
        <authorList>
            <person name="Yamashiro T."/>
            <person name="Shiraishi A."/>
            <person name="Satake H."/>
            <person name="Nakayama K."/>
        </authorList>
    </citation>
    <scope>NUCLEOTIDE SEQUENCE</scope>
</reference>
<dbReference type="InterPro" id="IPR010285">
    <property type="entry name" value="DNA_helicase_pif1-like_DEAD"/>
</dbReference>
<dbReference type="EMBL" id="BKCJ010126074">
    <property type="protein sequence ID" value="GEX72585.1"/>
    <property type="molecule type" value="Genomic_DNA"/>
</dbReference>
<dbReference type="PANTHER" id="PTHR10492:SF97">
    <property type="entry name" value="ATP-DEPENDENT DNA HELICASE"/>
    <property type="match status" value="1"/>
</dbReference>
<evidence type="ECO:0000259" key="2">
    <source>
        <dbReference type="Pfam" id="PF05970"/>
    </source>
</evidence>
<accession>A0A699H7I7</accession>
<dbReference type="Pfam" id="PF21530">
    <property type="entry name" value="Pif1_2B_dom"/>
    <property type="match status" value="1"/>
</dbReference>
<keyword evidence="1" id="KW-0233">DNA recombination</keyword>
<evidence type="ECO:0000259" key="3">
    <source>
        <dbReference type="Pfam" id="PF21530"/>
    </source>
</evidence>
<keyword evidence="1" id="KW-0067">ATP-binding</keyword>
<comment type="caution">
    <text evidence="4">The sequence shown here is derived from an EMBL/GenBank/DDBJ whole genome shotgun (WGS) entry which is preliminary data.</text>
</comment>
<dbReference type="GO" id="GO:0006310">
    <property type="term" value="P:DNA recombination"/>
    <property type="evidence" value="ECO:0007669"/>
    <property type="project" value="UniProtKB-KW"/>
</dbReference>
<dbReference type="Gene3D" id="3.40.50.300">
    <property type="entry name" value="P-loop containing nucleotide triphosphate hydrolases"/>
    <property type="match status" value="1"/>
</dbReference>
<organism evidence="4">
    <name type="scientific">Tanacetum cinerariifolium</name>
    <name type="common">Dalmatian daisy</name>
    <name type="synonym">Chrysanthemum cinerariifolium</name>
    <dbReference type="NCBI Taxonomy" id="118510"/>
    <lineage>
        <taxon>Eukaryota</taxon>
        <taxon>Viridiplantae</taxon>
        <taxon>Streptophyta</taxon>
        <taxon>Embryophyta</taxon>
        <taxon>Tracheophyta</taxon>
        <taxon>Spermatophyta</taxon>
        <taxon>Magnoliopsida</taxon>
        <taxon>eudicotyledons</taxon>
        <taxon>Gunneridae</taxon>
        <taxon>Pentapetalae</taxon>
        <taxon>asterids</taxon>
        <taxon>campanulids</taxon>
        <taxon>Asterales</taxon>
        <taxon>Asteraceae</taxon>
        <taxon>Asteroideae</taxon>
        <taxon>Anthemideae</taxon>
        <taxon>Anthemidinae</taxon>
        <taxon>Tanacetum</taxon>
    </lineage>
</organism>
<dbReference type="GO" id="GO:0000723">
    <property type="term" value="P:telomere maintenance"/>
    <property type="evidence" value="ECO:0007669"/>
    <property type="project" value="InterPro"/>
</dbReference>
<dbReference type="InterPro" id="IPR027417">
    <property type="entry name" value="P-loop_NTPase"/>
</dbReference>
<protein>
    <recommendedName>
        <fullName evidence="1">ATP-dependent DNA helicase</fullName>
        <ecNumber evidence="1">5.6.2.3</ecNumber>
    </recommendedName>
</protein>
<dbReference type="EC" id="5.6.2.3" evidence="1"/>
<keyword evidence="1" id="KW-0547">Nucleotide-binding</keyword>
<dbReference type="GO" id="GO:0006281">
    <property type="term" value="P:DNA repair"/>
    <property type="evidence" value="ECO:0007669"/>
    <property type="project" value="UniProtKB-KW"/>
</dbReference>
<dbReference type="AlphaFoldDB" id="A0A699H7I7"/>
<dbReference type="PANTHER" id="PTHR10492">
    <property type="match status" value="1"/>
</dbReference>
<comment type="similarity">
    <text evidence="1">Belongs to the helicase family.</text>
</comment>
<keyword evidence="1" id="KW-0378">Hydrolase</keyword>
<keyword evidence="1" id="KW-0234">DNA repair</keyword>
<feature type="domain" description="DNA helicase Pif1-like DEAD-box helicase" evidence="2">
    <location>
        <begin position="662"/>
        <end position="763"/>
    </location>
</feature>
<sequence length="978" mass="110120">MINKLSGYTAWELMERHGMDVDECDAVNDDPDFIKHFKDGFMQDKDSEDDFTTPANKIEVNDFTDESLNRVLEMTPPSIEIGASGSGSGSKRVFIDLDEIDSEDKVEEKISSSDKLDLNLTSIIASAVQGGTRTPMQLSPLSKQIAALVGSDCGTRTPTQVSPLSKGNDIFVTESTRIKSTPRPRGRPRLTDLSKCIQFQNGTPVGSLTFKLKIDNGTVTNKQTFNKTAAKESMRGATNTCFDSYSLCCGKGKVILTNEVLEPPLLLKELITNKHPKSASFIDNIRRYNSMFAFTSMGGKQDTWQTCKVCPTVNIDTENKIQYRIGAVSNGESSSSRNNELDYQLTTNIPDLLDEINLLVQDFRMGGERIRGLKSKDHHDVISRVFKIKLDYLMKELKDGHIFGRVKGGLPHCHILLWLETDDKITTTRKIDEYISAEIPNKDEDPEMYQLVTDHMMHGPCGADNPSCPCTIERNDGNIFKKSGTDLHNGYAMPYNPGLLRRYHAHINIEWCNQGKLYYLRVILNKARGPMEWDDLKKVDDVLYPTYRDACYAQGLLQDDKEYIDKILGKSLWGMGDYLRSIFVMLFMTDNLELSDIQRKNICLSYIECMLRSNNRSLKDIQNMPYPDQEYTIDGYNILIYDETSYNKNQLRKQHVKLYGSLTKEQKGIYSTVMDSVENNKGGMFFVYSYGGTEKTYLYKTMSAALRSKGNIVLNVASSGIASFLLEGERTAHSCFDIPINVVEDLMCHIAADSDLADLIRNEKVGGADDRESTVVFPDNMLIPETDDDVGDENEYESSDFVCLADEDLNFNDPIYTTEFLNDLRMSGIPNHRIKLKISTPIMLMRNINQRAGLCNGTRLQVLRIGINIIEAKIISGGSVGTICAIPRMVISPTDTKMSFKLNRGQFPIQVYFATTINKSQGQTLSQVGLFLRRPVFSHGQLYVAVLRVKSKKGLKVFCSEKDGNYSNSTSKVVYKKY</sequence>
<proteinExistence type="inferred from homology"/>
<name>A0A699H7I7_TANCI</name>
<feature type="domain" description="DNA helicase Pif1-like 2B" evidence="3">
    <location>
        <begin position="819"/>
        <end position="863"/>
    </location>
</feature>
<dbReference type="GO" id="GO:0043139">
    <property type="term" value="F:5'-3' DNA helicase activity"/>
    <property type="evidence" value="ECO:0007669"/>
    <property type="project" value="UniProtKB-EC"/>
</dbReference>
<evidence type="ECO:0000256" key="1">
    <source>
        <dbReference type="RuleBase" id="RU363044"/>
    </source>
</evidence>
<gene>
    <name evidence="4" type="ORF">Tci_344560</name>
</gene>
<dbReference type="GO" id="GO:0016787">
    <property type="term" value="F:hydrolase activity"/>
    <property type="evidence" value="ECO:0007669"/>
    <property type="project" value="UniProtKB-KW"/>
</dbReference>